<dbReference type="PANTHER" id="PTHR13382">
    <property type="entry name" value="MITOCHONDRIAL ATP SYNTHASE COUPLING FACTOR B"/>
    <property type="match status" value="1"/>
</dbReference>
<dbReference type="SUPFAM" id="SSF81383">
    <property type="entry name" value="F-box domain"/>
    <property type="match status" value="1"/>
</dbReference>
<dbReference type="Gene3D" id="3.80.10.10">
    <property type="entry name" value="Ribonuclease Inhibitor"/>
    <property type="match status" value="3"/>
</dbReference>
<evidence type="ECO:0000313" key="5">
    <source>
        <dbReference type="Proteomes" id="UP001190700"/>
    </source>
</evidence>
<evidence type="ECO:0000256" key="2">
    <source>
        <dbReference type="ARBA" id="ARBA00022786"/>
    </source>
</evidence>
<name>A0AAE0G579_9CHLO</name>
<reference evidence="4 5" key="1">
    <citation type="journal article" date="2015" name="Genome Biol. Evol.">
        <title>Comparative Genomics of a Bacterivorous Green Alga Reveals Evolutionary Causalities and Consequences of Phago-Mixotrophic Mode of Nutrition.</title>
        <authorList>
            <person name="Burns J.A."/>
            <person name="Paasch A."/>
            <person name="Narechania A."/>
            <person name="Kim E."/>
        </authorList>
    </citation>
    <scope>NUCLEOTIDE SEQUENCE [LARGE SCALE GENOMIC DNA]</scope>
    <source>
        <strain evidence="4 5">PLY_AMNH</strain>
    </source>
</reference>
<evidence type="ECO:0000313" key="4">
    <source>
        <dbReference type="EMBL" id="KAK3271470.1"/>
    </source>
</evidence>
<dbReference type="Proteomes" id="UP001190700">
    <property type="component" value="Unassembled WGS sequence"/>
</dbReference>
<dbReference type="GO" id="GO:0005930">
    <property type="term" value="C:axoneme"/>
    <property type="evidence" value="ECO:0007669"/>
    <property type="project" value="UniProtKB-SubCell"/>
</dbReference>
<keyword evidence="2" id="KW-0833">Ubl conjugation pathway</keyword>
<dbReference type="InterPro" id="IPR032675">
    <property type="entry name" value="LRR_dom_sf"/>
</dbReference>
<accession>A0AAE0G579</accession>
<dbReference type="InterPro" id="IPR006553">
    <property type="entry name" value="Leu-rich_rpt_Cys-con_subtyp"/>
</dbReference>
<dbReference type="AlphaFoldDB" id="A0AAE0G579"/>
<evidence type="ECO:0000256" key="1">
    <source>
        <dbReference type="ARBA" id="ARBA00004430"/>
    </source>
</evidence>
<keyword evidence="5" id="KW-1185">Reference proteome</keyword>
<organism evidence="4 5">
    <name type="scientific">Cymbomonas tetramitiformis</name>
    <dbReference type="NCBI Taxonomy" id="36881"/>
    <lineage>
        <taxon>Eukaryota</taxon>
        <taxon>Viridiplantae</taxon>
        <taxon>Chlorophyta</taxon>
        <taxon>Pyramimonadophyceae</taxon>
        <taxon>Pyramimonadales</taxon>
        <taxon>Pyramimonadaceae</taxon>
        <taxon>Cymbomonas</taxon>
    </lineage>
</organism>
<protein>
    <recommendedName>
        <fullName evidence="3">F-box/LRR-repeat protein 15-like leucin rich repeat domain-containing protein</fullName>
    </recommendedName>
</protein>
<dbReference type="InterPro" id="IPR036047">
    <property type="entry name" value="F-box-like_dom_sf"/>
</dbReference>
<dbReference type="EMBL" id="LGRX02009716">
    <property type="protein sequence ID" value="KAK3271470.1"/>
    <property type="molecule type" value="Genomic_DNA"/>
</dbReference>
<gene>
    <name evidence="4" type="ORF">CYMTET_20180</name>
</gene>
<dbReference type="PANTHER" id="PTHR13382:SF69">
    <property type="entry name" value="FI18408P1"/>
    <property type="match status" value="1"/>
</dbReference>
<dbReference type="InterPro" id="IPR050648">
    <property type="entry name" value="F-box_LRR-repeat"/>
</dbReference>
<evidence type="ECO:0000259" key="3">
    <source>
        <dbReference type="Pfam" id="PF25372"/>
    </source>
</evidence>
<comment type="subcellular location">
    <subcellularLocation>
        <location evidence="1">Cytoplasm</location>
        <location evidence="1">Cytoskeleton</location>
        <location evidence="1">Cilium axoneme</location>
    </subcellularLocation>
</comment>
<comment type="caution">
    <text evidence="4">The sequence shown here is derived from an EMBL/GenBank/DDBJ whole genome shotgun (WGS) entry which is preliminary data.</text>
</comment>
<dbReference type="InterPro" id="IPR057207">
    <property type="entry name" value="FBXL15_LRR"/>
</dbReference>
<dbReference type="Pfam" id="PF25372">
    <property type="entry name" value="DUF7885"/>
    <property type="match status" value="1"/>
</dbReference>
<dbReference type="SUPFAM" id="SSF52047">
    <property type="entry name" value="RNI-like"/>
    <property type="match status" value="1"/>
</dbReference>
<sequence>MENPNFKNARFVQLRHRLPLADSARGANITALPLTVVTSILGQLPLRDVCLAGCVSKFLLQSARATLQEVKELSSSKAFGNTYRLLSLGPSAVRALATCCPNLRSLDIRDCNTITDAAVSAAAKSCPELERVLLSNCKHVTGASITQLSLHCNGVRELVIRHSPGIHERPLLDFVQLRALTRFAMDGCTGVTDCVLATLAQKSGSVLQRLSVSSCVHVTDRSLTAIGRFCPTLRELGVGGCSLITDVGLEAIAEGCQQLELLSMRGCGAVTDASIERIALKCSKLQWLGCRDCTNLTDQSLMQVVVNCTQLWHLAGVCFCDDI</sequence>
<dbReference type="SMART" id="SM00367">
    <property type="entry name" value="LRR_CC"/>
    <property type="match status" value="7"/>
</dbReference>
<proteinExistence type="predicted"/>
<feature type="domain" description="F-box/LRR-repeat protein 15-like leucin rich repeat" evidence="3">
    <location>
        <begin position="95"/>
        <end position="301"/>
    </location>
</feature>